<evidence type="ECO:0000313" key="2">
    <source>
        <dbReference type="Proteomes" id="UP001626550"/>
    </source>
</evidence>
<protein>
    <recommendedName>
        <fullName evidence="3">C2H2-type domain-containing protein</fullName>
    </recommendedName>
</protein>
<evidence type="ECO:0008006" key="3">
    <source>
        <dbReference type="Google" id="ProtNLM"/>
    </source>
</evidence>
<organism evidence="1 2">
    <name type="scientific">Cichlidogyrus casuarinus</name>
    <dbReference type="NCBI Taxonomy" id="1844966"/>
    <lineage>
        <taxon>Eukaryota</taxon>
        <taxon>Metazoa</taxon>
        <taxon>Spiralia</taxon>
        <taxon>Lophotrochozoa</taxon>
        <taxon>Platyhelminthes</taxon>
        <taxon>Monogenea</taxon>
        <taxon>Monopisthocotylea</taxon>
        <taxon>Dactylogyridea</taxon>
        <taxon>Ancyrocephalidae</taxon>
        <taxon>Cichlidogyrus</taxon>
    </lineage>
</organism>
<dbReference type="AlphaFoldDB" id="A0ABD2QEX2"/>
<dbReference type="Proteomes" id="UP001626550">
    <property type="component" value="Unassembled WGS sequence"/>
</dbReference>
<dbReference type="EMBL" id="JBJKFK010000288">
    <property type="protein sequence ID" value="KAL3318091.1"/>
    <property type="molecule type" value="Genomic_DNA"/>
</dbReference>
<name>A0ABD2QEX2_9PLAT</name>
<comment type="caution">
    <text evidence="1">The sequence shown here is derived from an EMBL/GenBank/DDBJ whole genome shotgun (WGS) entry which is preliminary data.</text>
</comment>
<reference evidence="1 2" key="1">
    <citation type="submission" date="2024-11" db="EMBL/GenBank/DDBJ databases">
        <title>Adaptive evolution of stress response genes in parasites aligns with host niche diversity.</title>
        <authorList>
            <person name="Hahn C."/>
            <person name="Resl P."/>
        </authorList>
    </citation>
    <scope>NUCLEOTIDE SEQUENCE [LARGE SCALE GENOMIC DNA]</scope>
    <source>
        <strain evidence="1">EGGRZ-B1_66</strain>
        <tissue evidence="1">Body</tissue>
    </source>
</reference>
<keyword evidence="2" id="KW-1185">Reference proteome</keyword>
<gene>
    <name evidence="1" type="ORF">Ciccas_003246</name>
</gene>
<sequence>MKELDTFDGNTLKNRTMLTIGGNSLSSSLYPMYQSNPMPYLYLGPDGQVYGLMPNVANSGLINLQQQLMFSSLPQMSLDAPSSASYFVPTDAALADSLAKVLVDRNADDSEKPDRAPGCFICKKCGRKCRTPAGLAAHKRCCDFIRKNI</sequence>
<proteinExistence type="predicted"/>
<evidence type="ECO:0000313" key="1">
    <source>
        <dbReference type="EMBL" id="KAL3318091.1"/>
    </source>
</evidence>
<accession>A0ABD2QEX2</accession>